<dbReference type="Proteomes" id="UP000800200">
    <property type="component" value="Unassembled WGS sequence"/>
</dbReference>
<name>A0A6A6E9N0_9PEZI</name>
<evidence type="ECO:0000259" key="3">
    <source>
        <dbReference type="Pfam" id="PF24181"/>
    </source>
</evidence>
<evidence type="ECO:0000313" key="5">
    <source>
        <dbReference type="Proteomes" id="UP000800200"/>
    </source>
</evidence>
<dbReference type="GO" id="GO:0005737">
    <property type="term" value="C:cytoplasm"/>
    <property type="evidence" value="ECO:0007669"/>
    <property type="project" value="TreeGrafter"/>
</dbReference>
<dbReference type="EMBL" id="ML994627">
    <property type="protein sequence ID" value="KAF2187238.1"/>
    <property type="molecule type" value="Genomic_DNA"/>
</dbReference>
<dbReference type="PANTHER" id="PTHR18460:SF3">
    <property type="entry name" value="TELO2-INTERACTING PROTEIN 1 HOMOLOG"/>
    <property type="match status" value="1"/>
</dbReference>
<evidence type="ECO:0000259" key="2">
    <source>
        <dbReference type="Pfam" id="PF24173"/>
    </source>
</evidence>
<accession>A0A6A6E9N0</accession>
<dbReference type="Pfam" id="PF24181">
    <property type="entry name" value="TPR_TTI1_C"/>
    <property type="match status" value="1"/>
</dbReference>
<evidence type="ECO:0000256" key="1">
    <source>
        <dbReference type="SAM" id="MobiDB-lite"/>
    </source>
</evidence>
<dbReference type="Pfam" id="PF21547">
    <property type="entry name" value="TTI1"/>
    <property type="match status" value="1"/>
</dbReference>
<dbReference type="InterPro" id="IPR057566">
    <property type="entry name" value="TPR_TTI1_N"/>
</dbReference>
<keyword evidence="5" id="KW-1185">Reference proteome</keyword>
<protein>
    <submittedName>
        <fullName evidence="4">HEAT repeat protein-like protein</fullName>
    </submittedName>
</protein>
<organism evidence="4 5">
    <name type="scientific">Zopfia rhizophila CBS 207.26</name>
    <dbReference type="NCBI Taxonomy" id="1314779"/>
    <lineage>
        <taxon>Eukaryota</taxon>
        <taxon>Fungi</taxon>
        <taxon>Dikarya</taxon>
        <taxon>Ascomycota</taxon>
        <taxon>Pezizomycotina</taxon>
        <taxon>Dothideomycetes</taxon>
        <taxon>Dothideomycetes incertae sedis</taxon>
        <taxon>Zopfiaceae</taxon>
        <taxon>Zopfia</taxon>
    </lineage>
</organism>
<dbReference type="SUPFAM" id="SSF48371">
    <property type="entry name" value="ARM repeat"/>
    <property type="match status" value="1"/>
</dbReference>
<dbReference type="OrthoDB" id="49511at2759"/>
<dbReference type="AlphaFoldDB" id="A0A6A6E9N0"/>
<feature type="domain" description="TTI1 N-terminal TPR" evidence="2">
    <location>
        <begin position="7"/>
        <end position="338"/>
    </location>
</feature>
<gene>
    <name evidence="4" type="ORF">K469DRAFT_110053</name>
</gene>
<reference evidence="4" key="1">
    <citation type="journal article" date="2020" name="Stud. Mycol.">
        <title>101 Dothideomycetes genomes: a test case for predicting lifestyles and emergence of pathogens.</title>
        <authorList>
            <person name="Haridas S."/>
            <person name="Albert R."/>
            <person name="Binder M."/>
            <person name="Bloem J."/>
            <person name="Labutti K."/>
            <person name="Salamov A."/>
            <person name="Andreopoulos B."/>
            <person name="Baker S."/>
            <person name="Barry K."/>
            <person name="Bills G."/>
            <person name="Bluhm B."/>
            <person name="Cannon C."/>
            <person name="Castanera R."/>
            <person name="Culley D."/>
            <person name="Daum C."/>
            <person name="Ezra D."/>
            <person name="Gonzalez J."/>
            <person name="Henrissat B."/>
            <person name="Kuo A."/>
            <person name="Liang C."/>
            <person name="Lipzen A."/>
            <person name="Lutzoni F."/>
            <person name="Magnuson J."/>
            <person name="Mondo S."/>
            <person name="Nolan M."/>
            <person name="Ohm R."/>
            <person name="Pangilinan J."/>
            <person name="Park H.-J."/>
            <person name="Ramirez L."/>
            <person name="Alfaro M."/>
            <person name="Sun H."/>
            <person name="Tritt A."/>
            <person name="Yoshinaga Y."/>
            <person name="Zwiers L.-H."/>
            <person name="Turgeon B."/>
            <person name="Goodwin S."/>
            <person name="Spatafora J."/>
            <person name="Crous P."/>
            <person name="Grigoriev I."/>
        </authorList>
    </citation>
    <scope>NUCLEOTIDE SEQUENCE</scope>
    <source>
        <strain evidence="4">CBS 207.26</strain>
    </source>
</reference>
<proteinExistence type="predicted"/>
<dbReference type="InterPro" id="IPR016024">
    <property type="entry name" value="ARM-type_fold"/>
</dbReference>
<dbReference type="InterPro" id="IPR011989">
    <property type="entry name" value="ARM-like"/>
</dbReference>
<dbReference type="InterPro" id="IPR057567">
    <property type="entry name" value="TPR_TTI1_C"/>
</dbReference>
<feature type="region of interest" description="Disordered" evidence="1">
    <location>
        <begin position="759"/>
        <end position="803"/>
    </location>
</feature>
<dbReference type="PANTHER" id="PTHR18460">
    <property type="entry name" value="TEL2 INTERACTING PROTEIN 1 TTI1 FAMILY MEMBER"/>
    <property type="match status" value="1"/>
</dbReference>
<evidence type="ECO:0000313" key="4">
    <source>
        <dbReference type="EMBL" id="KAF2187238.1"/>
    </source>
</evidence>
<sequence length="1058" mass="117782">MERKQTFHYLKKPCVELIQSVASLEQRPTAKKEVIQALSHLLRTLQEVTAEPDSLDAKLAEYVFVPISQVLRASRTAPIHALELCLECISVLLNTGWKANLSPELSAQLLILFTFLANPSLAENGLPATSEELQAAAFKCMTELLDEASSTVRGRQSLTTTATIPTLGKAVLVMLDSLTESTSNDVKSNALAALKALSSAVDNPDALASFLPRMVSSLTKVLTPSSDNKVSFRLLHRGLDTLSLLFLRVLSDQQTKDLPTAGDDDLKGEKVQRSTSWLQATAGQIKIALANVVKLRHHDKKEVRHALFQLCLRVIQDCRKSLSESISMMIETLITLTGRGNERDSVEKDLQVLLYSDPKLAELLRESLHGWVISLPRLMQSKDDIGRRQIIHQVSVTYRLLSGQQINLTRIDDLMAANLRDSVSNVLNDSKGHSSVIEFSDTNAIETDLILSGNRSTSFQPLSLQFKGQNETMDEFNLLLQQLARSDSALPVAQNLVSFIHSGRNETRLASFWLSLKLLQGVTSYGAAIEDFLDLSTPNIRVELLDELYSFSLTTLTNPDFECDLHWRFQALALEVVALQAKQHKEDFRFELIDALYPVIHLLGSPNPTLRDHAVTCLNIMAECCGYTSSGDLVVENVDYLVNDVALKLNYHDISPQAPQVLLMMMRLCGPSLLPYLDDLIGSIFSALERFHGYPKLVELLFSVLKGMAEEGVKAPQLAITSTEETIHHKAAWHGTTLAEVVQTITVMKAKANKQDERCRKVIGGPFPHRSWKNEAEDDPKDQSMDQNALAQDEAAQPVEPPPPAPKTFNIILKISELTQHYLTSSSPTLRTSLLSLLNTTIPALAKHENSFLSLINTLWPVLLPRLDDTEAYVVSNTLDIISLISTYAGDFMKGRIEGTWEVLQTVHRRTVWTAKKPNQQSGKTKALSKVVLLAQAHNDVTVSAIETNVQPARREYYVDAPTRLIWDSLVRLLSTIVEHVAVREEIFDDILDMLDSVLERSGVRKALDSRNPDAVWLRQIKKGNCQVVEQSTTLFASIAQPSTTGQPRWDFIKLQVR</sequence>
<dbReference type="InterPro" id="IPR052587">
    <property type="entry name" value="TELO2-interacting_protein_1"/>
</dbReference>
<feature type="domain" description="TTI1 C-terminal TPR" evidence="3">
    <location>
        <begin position="776"/>
        <end position="897"/>
    </location>
</feature>
<dbReference type="InterPro" id="IPR049362">
    <property type="entry name" value="TTI1_rpt"/>
</dbReference>
<dbReference type="Gene3D" id="1.25.10.10">
    <property type="entry name" value="Leucine-rich Repeat Variant"/>
    <property type="match status" value="2"/>
</dbReference>
<dbReference type="Pfam" id="PF24173">
    <property type="entry name" value="TPR_TTI1_N"/>
    <property type="match status" value="1"/>
</dbReference>